<evidence type="ECO:0000313" key="14">
    <source>
        <dbReference type="Proteomes" id="UP001589836"/>
    </source>
</evidence>
<evidence type="ECO:0000256" key="2">
    <source>
        <dbReference type="ARBA" id="ARBA00009165"/>
    </source>
</evidence>
<keyword evidence="9 11" id="KW-0472">Membrane</keyword>
<feature type="transmembrane region" description="Helical" evidence="12">
    <location>
        <begin position="6"/>
        <end position="21"/>
    </location>
</feature>
<protein>
    <recommendedName>
        <fullName evidence="3 11">Protease PrsW</fullName>
        <ecNumber evidence="11">3.4.-.-</ecNumber>
    </recommendedName>
    <alternativeName>
        <fullName evidence="10 11">Protease responsible for activating sigma-W</fullName>
    </alternativeName>
</protein>
<feature type="transmembrane region" description="Helical" evidence="12">
    <location>
        <begin position="66"/>
        <end position="88"/>
    </location>
</feature>
<keyword evidence="14" id="KW-1185">Reference proteome</keyword>
<reference evidence="13 14" key="1">
    <citation type="submission" date="2024-09" db="EMBL/GenBank/DDBJ databases">
        <authorList>
            <person name="Sun Q."/>
            <person name="Mori K."/>
        </authorList>
    </citation>
    <scope>NUCLEOTIDE SEQUENCE [LARGE SCALE GENOMIC DNA]</scope>
    <source>
        <strain evidence="13 14">NCAIM B.02529</strain>
    </source>
</reference>
<sequence length="228" mass="25968">MIAILSAAVAPGFALLAFFYLKDRFEPEPFSMVFRMFILGALLVFPIMFIQYAFQEEGLMQSPFLSSFVTAATLEEFFKWFIFLYAIYKHTSFDGHYDGIVYGVSISLGFATVENILYLLAKGISFAFYRAFFPVSFHALIGVLMGYYMGKAKVGPPRDQFKILSVALIIPIIVHGSYDFVLEVWQTSWLFILVPFMIGLWFMALRKVKLANQVTADVISIKQNKKEA</sequence>
<accession>A0ABV6LLA0</accession>
<feature type="transmembrane region" description="Helical" evidence="12">
    <location>
        <begin position="33"/>
        <end position="54"/>
    </location>
</feature>
<dbReference type="RefSeq" id="WP_377345667.1">
    <property type="nucleotide sequence ID" value="NZ_JBHLTP010000003.1"/>
</dbReference>
<keyword evidence="4 11" id="KW-1003">Cell membrane</keyword>
<evidence type="ECO:0000313" key="13">
    <source>
        <dbReference type="EMBL" id="MFC0523129.1"/>
    </source>
</evidence>
<comment type="similarity">
    <text evidence="2 11">Belongs to the protease PrsW family.</text>
</comment>
<feature type="transmembrane region" description="Helical" evidence="12">
    <location>
        <begin position="184"/>
        <end position="205"/>
    </location>
</feature>
<dbReference type="EC" id="3.4.-.-" evidence="11"/>
<name>A0ABV6LLA0_9BACI</name>
<gene>
    <name evidence="13" type="primary">prsW</name>
    <name evidence="13" type="ORF">ACFFGV_05905</name>
</gene>
<feature type="transmembrane region" description="Helical" evidence="12">
    <location>
        <begin position="161"/>
        <end position="178"/>
    </location>
</feature>
<evidence type="ECO:0000256" key="5">
    <source>
        <dbReference type="ARBA" id="ARBA00022670"/>
    </source>
</evidence>
<evidence type="ECO:0000256" key="4">
    <source>
        <dbReference type="ARBA" id="ARBA00022475"/>
    </source>
</evidence>
<keyword evidence="6 12" id="KW-0812">Transmembrane</keyword>
<feature type="transmembrane region" description="Helical" evidence="12">
    <location>
        <begin position="100"/>
        <end position="121"/>
    </location>
</feature>
<dbReference type="InterPro" id="IPR026898">
    <property type="entry name" value="PrsW"/>
</dbReference>
<evidence type="ECO:0000256" key="11">
    <source>
        <dbReference type="PIRNR" id="PIRNR016933"/>
    </source>
</evidence>
<organism evidence="13 14">
    <name type="scientific">Pontibacillus salicampi</name>
    <dbReference type="NCBI Taxonomy" id="1449801"/>
    <lineage>
        <taxon>Bacteria</taxon>
        <taxon>Bacillati</taxon>
        <taxon>Bacillota</taxon>
        <taxon>Bacilli</taxon>
        <taxon>Bacillales</taxon>
        <taxon>Bacillaceae</taxon>
        <taxon>Pontibacillus</taxon>
    </lineage>
</organism>
<evidence type="ECO:0000256" key="3">
    <source>
        <dbReference type="ARBA" id="ARBA00018997"/>
    </source>
</evidence>
<dbReference type="GO" id="GO:0006508">
    <property type="term" value="P:proteolysis"/>
    <property type="evidence" value="ECO:0007669"/>
    <property type="project" value="UniProtKB-KW"/>
</dbReference>
<evidence type="ECO:0000256" key="10">
    <source>
        <dbReference type="ARBA" id="ARBA00030345"/>
    </source>
</evidence>
<comment type="function">
    <text evidence="11">Involved in the degradation of specific anti-sigma factors.</text>
</comment>
<evidence type="ECO:0000256" key="9">
    <source>
        <dbReference type="ARBA" id="ARBA00023136"/>
    </source>
</evidence>
<dbReference type="PANTHER" id="PTHR36844">
    <property type="entry name" value="PROTEASE PRSW"/>
    <property type="match status" value="1"/>
</dbReference>
<dbReference type="NCBIfam" id="NF033739">
    <property type="entry name" value="intramemb_PrsW"/>
    <property type="match status" value="1"/>
</dbReference>
<comment type="subcellular location">
    <subcellularLocation>
        <location evidence="1">Cell membrane</location>
        <topology evidence="1">Multi-pass membrane protein</topology>
    </subcellularLocation>
</comment>
<feature type="transmembrane region" description="Helical" evidence="12">
    <location>
        <begin position="127"/>
        <end position="149"/>
    </location>
</feature>
<proteinExistence type="inferred from homology"/>
<evidence type="ECO:0000256" key="8">
    <source>
        <dbReference type="ARBA" id="ARBA00022989"/>
    </source>
</evidence>
<dbReference type="PANTHER" id="PTHR36844:SF1">
    <property type="entry name" value="PROTEASE PRSW"/>
    <property type="match status" value="1"/>
</dbReference>
<dbReference type="EMBL" id="JBHLTP010000003">
    <property type="protein sequence ID" value="MFC0523129.1"/>
    <property type="molecule type" value="Genomic_DNA"/>
</dbReference>
<evidence type="ECO:0000256" key="1">
    <source>
        <dbReference type="ARBA" id="ARBA00004651"/>
    </source>
</evidence>
<dbReference type="Proteomes" id="UP001589836">
    <property type="component" value="Unassembled WGS sequence"/>
</dbReference>
<comment type="caution">
    <text evidence="13">The sequence shown here is derived from an EMBL/GenBank/DDBJ whole genome shotgun (WGS) entry which is preliminary data.</text>
</comment>
<dbReference type="InterPro" id="IPR023596">
    <property type="entry name" value="Peptidase_PrsW_arch/bac"/>
</dbReference>
<evidence type="ECO:0000256" key="12">
    <source>
        <dbReference type="SAM" id="Phobius"/>
    </source>
</evidence>
<keyword evidence="7 11" id="KW-0378">Hydrolase</keyword>
<evidence type="ECO:0000256" key="6">
    <source>
        <dbReference type="ARBA" id="ARBA00022692"/>
    </source>
</evidence>
<dbReference type="GO" id="GO:0008233">
    <property type="term" value="F:peptidase activity"/>
    <property type="evidence" value="ECO:0007669"/>
    <property type="project" value="UniProtKB-KW"/>
</dbReference>
<dbReference type="PIRSF" id="PIRSF016933">
    <property type="entry name" value="PrsW"/>
    <property type="match status" value="1"/>
</dbReference>
<keyword evidence="5 11" id="KW-0645">Protease</keyword>
<evidence type="ECO:0000256" key="7">
    <source>
        <dbReference type="ARBA" id="ARBA00022801"/>
    </source>
</evidence>
<dbReference type="Pfam" id="PF13367">
    <property type="entry name" value="PrsW-protease"/>
    <property type="match status" value="1"/>
</dbReference>
<keyword evidence="8 12" id="KW-1133">Transmembrane helix</keyword>